<evidence type="ECO:0000313" key="3">
    <source>
        <dbReference type="EMBL" id="TDR44269.1"/>
    </source>
</evidence>
<dbReference type="RefSeq" id="WP_109348302.1">
    <property type="nucleotide sequence ID" value="NZ_BJUE01000001.1"/>
</dbReference>
<accession>A0A8B4QBS5</accession>
<protein>
    <submittedName>
        <fullName evidence="3">Phosphosugar-binding protein</fullName>
    </submittedName>
    <submittedName>
        <fullName evidence="2">Uncharacterized protein containing SIS (Sugar ISomerase) phosphosugar binding domain</fullName>
    </submittedName>
</protein>
<evidence type="ECO:0000259" key="1">
    <source>
        <dbReference type="PROSITE" id="PS51464"/>
    </source>
</evidence>
<dbReference type="Pfam" id="PF13580">
    <property type="entry name" value="SIS_2"/>
    <property type="match status" value="1"/>
</dbReference>
<feature type="domain" description="SIS" evidence="1">
    <location>
        <begin position="30"/>
        <end position="205"/>
    </location>
</feature>
<reference evidence="3 5" key="2">
    <citation type="submission" date="2019-03" db="EMBL/GenBank/DDBJ databases">
        <title>Genomic Encyclopedia of Type Strains, Phase IV (KMG-IV): sequencing the most valuable type-strain genomes for metagenomic binning, comparative biology and taxonomic classification.</title>
        <authorList>
            <person name="Goeker M."/>
        </authorList>
    </citation>
    <scope>NUCLEOTIDE SEQUENCE [LARGE SCALE GENOMIC DNA]</scope>
    <source>
        <strain evidence="3 5">DSM 20580</strain>
    </source>
</reference>
<dbReference type="CDD" id="cd05013">
    <property type="entry name" value="SIS_RpiR"/>
    <property type="match status" value="1"/>
</dbReference>
<evidence type="ECO:0000313" key="5">
    <source>
        <dbReference type="Proteomes" id="UP000294641"/>
    </source>
</evidence>
<dbReference type="EMBL" id="UGNP01000001">
    <property type="protein sequence ID" value="STX10125.1"/>
    <property type="molecule type" value="Genomic_DNA"/>
</dbReference>
<dbReference type="InterPro" id="IPR001347">
    <property type="entry name" value="SIS_dom"/>
</dbReference>
<dbReference type="NCBIfam" id="NF002805">
    <property type="entry name" value="PRK02947.1"/>
    <property type="match status" value="1"/>
</dbReference>
<gene>
    <name evidence="3" type="ORF">DFR61_101107</name>
    <name evidence="2" type="ORF">NCTC10597_01836</name>
</gene>
<comment type="caution">
    <text evidence="2">The sequence shown here is derived from an EMBL/GenBank/DDBJ whole genome shotgun (WGS) entry which is preliminary data.</text>
</comment>
<dbReference type="AlphaFoldDB" id="A0A8B4QBS5"/>
<dbReference type="Proteomes" id="UP000294641">
    <property type="component" value="Unassembled WGS sequence"/>
</dbReference>
<dbReference type="PANTHER" id="PTHR30390">
    <property type="entry name" value="SEDOHEPTULOSE 7-PHOSPHATE ISOMERASE / DNAA INITIATOR-ASSOCIATING FACTOR FOR REPLICATION INITIATION"/>
    <property type="match status" value="1"/>
</dbReference>
<dbReference type="GO" id="GO:1901135">
    <property type="term" value="P:carbohydrate derivative metabolic process"/>
    <property type="evidence" value="ECO:0007669"/>
    <property type="project" value="InterPro"/>
</dbReference>
<evidence type="ECO:0000313" key="2">
    <source>
        <dbReference type="EMBL" id="STX10125.1"/>
    </source>
</evidence>
<dbReference type="EMBL" id="SNZG01000001">
    <property type="protein sequence ID" value="TDR44269.1"/>
    <property type="molecule type" value="Genomic_DNA"/>
</dbReference>
<evidence type="ECO:0000313" key="4">
    <source>
        <dbReference type="Proteomes" id="UP000254330"/>
    </source>
</evidence>
<keyword evidence="2" id="KW-0413">Isomerase</keyword>
<dbReference type="PANTHER" id="PTHR30390:SF7">
    <property type="entry name" value="PHOSPHOHEPTOSE ISOMERASE"/>
    <property type="match status" value="1"/>
</dbReference>
<dbReference type="Proteomes" id="UP000254330">
    <property type="component" value="Unassembled WGS sequence"/>
</dbReference>
<proteinExistence type="predicted"/>
<dbReference type="InterPro" id="IPR035472">
    <property type="entry name" value="RpiR-like_SIS"/>
</dbReference>
<dbReference type="Gene3D" id="3.40.50.10490">
    <property type="entry name" value="Glucose-6-phosphate isomerase like protein, domain 1"/>
    <property type="match status" value="1"/>
</dbReference>
<keyword evidence="5" id="KW-1185">Reference proteome</keyword>
<dbReference type="PROSITE" id="PS51464">
    <property type="entry name" value="SIS"/>
    <property type="match status" value="1"/>
</dbReference>
<name>A0A8B4QBS5_9BACL</name>
<dbReference type="SUPFAM" id="SSF53697">
    <property type="entry name" value="SIS domain"/>
    <property type="match status" value="1"/>
</dbReference>
<organism evidence="2 4">
    <name type="scientific">Kurthia zopfii</name>
    <dbReference type="NCBI Taxonomy" id="1650"/>
    <lineage>
        <taxon>Bacteria</taxon>
        <taxon>Bacillati</taxon>
        <taxon>Bacillota</taxon>
        <taxon>Bacilli</taxon>
        <taxon>Bacillales</taxon>
        <taxon>Caryophanaceae</taxon>
        <taxon>Kurthia</taxon>
    </lineage>
</organism>
<dbReference type="GO" id="GO:0016853">
    <property type="term" value="F:isomerase activity"/>
    <property type="evidence" value="ECO:0007669"/>
    <property type="project" value="UniProtKB-KW"/>
</dbReference>
<dbReference type="OrthoDB" id="9805185at2"/>
<reference evidence="2 4" key="1">
    <citation type="submission" date="2018-06" db="EMBL/GenBank/DDBJ databases">
        <authorList>
            <consortium name="Pathogen Informatics"/>
            <person name="Doyle S."/>
        </authorList>
    </citation>
    <scope>NUCLEOTIDE SEQUENCE [LARGE SCALE GENOMIC DNA]</scope>
    <source>
        <strain evidence="2 4">NCTC10597</strain>
    </source>
</reference>
<dbReference type="InterPro" id="IPR046348">
    <property type="entry name" value="SIS_dom_sf"/>
</dbReference>
<dbReference type="GO" id="GO:0097367">
    <property type="term" value="F:carbohydrate derivative binding"/>
    <property type="evidence" value="ECO:0007669"/>
    <property type="project" value="InterPro"/>
</dbReference>
<dbReference type="InterPro" id="IPR050099">
    <property type="entry name" value="SIS_GmhA/DiaA_subfam"/>
</dbReference>
<sequence>MSAFFENIRHLIDEIEKQESLAMEKAAEVIAKSIENGGIMQLFGSGHSHLLAQETYYRAGGLVPAKPIQIEGLMLHSGAITSSENEKNLSKSEEFWQEISLKPNDVLVVISTSGRNPIPVEMALRAKKLGIPVITLQSLFYSQQPSRHPSGKRLEDVATIVLNTHVPIGDGIVTDDKLQYGPVSTIAGATIINEVIVQVIQILQSKNIEPPVFSSNNIEAENNNDVWLQKYQNRINFN</sequence>